<evidence type="ECO:0000256" key="2">
    <source>
        <dbReference type="ARBA" id="ARBA00005819"/>
    </source>
</evidence>
<dbReference type="GO" id="GO:0034462">
    <property type="term" value="P:small-subunit processome assembly"/>
    <property type="evidence" value="ECO:0007669"/>
    <property type="project" value="TreeGrafter"/>
</dbReference>
<evidence type="ECO:0000256" key="1">
    <source>
        <dbReference type="ARBA" id="ARBA00004604"/>
    </source>
</evidence>
<feature type="non-terminal residue" evidence="6">
    <location>
        <position position="202"/>
    </location>
</feature>
<gene>
    <name evidence="6" type="primary">Esf2</name>
    <name evidence="6" type="ORF">G6Z78_0001502</name>
</gene>
<evidence type="ECO:0000313" key="7">
    <source>
        <dbReference type="Proteomes" id="UP000668214"/>
    </source>
</evidence>
<dbReference type="CDD" id="cd12263">
    <property type="entry name" value="RRM_ABT1_like"/>
    <property type="match status" value="1"/>
</dbReference>
<dbReference type="EMBL" id="JAANIA010002906">
    <property type="protein sequence ID" value="KAG5307720.1"/>
    <property type="molecule type" value="Genomic_DNA"/>
</dbReference>
<dbReference type="PANTHER" id="PTHR12311">
    <property type="entry name" value="ACTIVATOR OF BASAL TRANSCRIPTION 1"/>
    <property type="match status" value="1"/>
</dbReference>
<name>A0A836EUF3_9HYME</name>
<keyword evidence="7" id="KW-1185">Reference proteome</keyword>
<dbReference type="InterPro" id="IPR039119">
    <property type="entry name" value="ABT1/Esf2"/>
</dbReference>
<dbReference type="Gene3D" id="3.30.70.330">
    <property type="match status" value="1"/>
</dbReference>
<comment type="caution">
    <text evidence="6">The sequence shown here is derived from an EMBL/GenBank/DDBJ whole genome shotgun (WGS) entry which is preliminary data.</text>
</comment>
<dbReference type="GO" id="GO:0000447">
    <property type="term" value="P:endonucleolytic cleavage in ITS1 to separate SSU-rRNA from 5.8S rRNA and LSU-rRNA from tricistronic rRNA transcript (SSU-rRNA, 5.8S rRNA, LSU-rRNA)"/>
    <property type="evidence" value="ECO:0007669"/>
    <property type="project" value="TreeGrafter"/>
</dbReference>
<dbReference type="SUPFAM" id="SSF54928">
    <property type="entry name" value="RNA-binding domain, RBD"/>
    <property type="match status" value="1"/>
</dbReference>
<keyword evidence="5" id="KW-0539">Nucleus</keyword>
<dbReference type="Proteomes" id="UP000668214">
    <property type="component" value="Unassembled WGS sequence"/>
</dbReference>
<evidence type="ECO:0000256" key="4">
    <source>
        <dbReference type="ARBA" id="ARBA00022884"/>
    </source>
</evidence>
<evidence type="ECO:0000313" key="6">
    <source>
        <dbReference type="EMBL" id="KAG5307720.1"/>
    </source>
</evidence>
<evidence type="ECO:0000256" key="5">
    <source>
        <dbReference type="ARBA" id="ARBA00023242"/>
    </source>
</evidence>
<feature type="non-terminal residue" evidence="6">
    <location>
        <position position="1"/>
    </location>
</feature>
<dbReference type="InterPro" id="IPR035979">
    <property type="entry name" value="RBD_domain_sf"/>
</dbReference>
<keyword evidence="4" id="KW-0694">RNA-binding</keyword>
<organism evidence="6 7">
    <name type="scientific">Pseudoatta argentina</name>
    <dbReference type="NCBI Taxonomy" id="621737"/>
    <lineage>
        <taxon>Eukaryota</taxon>
        <taxon>Metazoa</taxon>
        <taxon>Ecdysozoa</taxon>
        <taxon>Arthropoda</taxon>
        <taxon>Hexapoda</taxon>
        <taxon>Insecta</taxon>
        <taxon>Pterygota</taxon>
        <taxon>Neoptera</taxon>
        <taxon>Endopterygota</taxon>
        <taxon>Hymenoptera</taxon>
        <taxon>Apocrita</taxon>
        <taxon>Aculeata</taxon>
        <taxon>Formicoidea</taxon>
        <taxon>Formicidae</taxon>
        <taxon>Myrmicinae</taxon>
        <taxon>Pseudoatta</taxon>
    </lineage>
</organism>
<comment type="similarity">
    <text evidence="2">Belongs to the ESF2/ABP1 family.</text>
</comment>
<dbReference type="PANTHER" id="PTHR12311:SF7">
    <property type="entry name" value="ACTIVATOR OF BASAL TRANSCRIPTION 1"/>
    <property type="match status" value="1"/>
</dbReference>
<sequence>MVQENSNESNEDNHAMDYDADESAQIQKKIEKKGKNVTRGIIYLSTIPKYMNITMIREMFSAYGKVGRVYLQLVDNETQSVKHKKKTKKVIKHFTEGWIEFESKKVAKFVAETLNNTQVSTRKKSKFYDIMWNIKYLPRFKWIHLSERLAYERALRRKHEQGEETTFELPEVKQRDTDNEIRNRKANTQVEDRTEFLKSIFG</sequence>
<evidence type="ECO:0000256" key="3">
    <source>
        <dbReference type="ARBA" id="ARBA00020737"/>
    </source>
</evidence>
<dbReference type="AlphaFoldDB" id="A0A836EUF3"/>
<protein>
    <recommendedName>
        <fullName evidence="3">Activator of basal transcription 1</fullName>
    </recommendedName>
</protein>
<dbReference type="GO" id="GO:0000480">
    <property type="term" value="P:endonucleolytic cleavage in 5'-ETS of tricistronic rRNA transcript (SSU-rRNA, 5.8S rRNA, LSU-rRNA)"/>
    <property type="evidence" value="ECO:0007669"/>
    <property type="project" value="TreeGrafter"/>
</dbReference>
<accession>A0A836EUF3</accession>
<dbReference type="GO" id="GO:0005730">
    <property type="term" value="C:nucleolus"/>
    <property type="evidence" value="ECO:0007669"/>
    <property type="project" value="UniProtKB-SubCell"/>
</dbReference>
<dbReference type="GO" id="GO:0003723">
    <property type="term" value="F:RNA binding"/>
    <property type="evidence" value="ECO:0007669"/>
    <property type="project" value="UniProtKB-KW"/>
</dbReference>
<proteinExistence type="inferred from homology"/>
<comment type="subcellular location">
    <subcellularLocation>
        <location evidence="1">Nucleus</location>
        <location evidence="1">Nucleolus</location>
    </subcellularLocation>
</comment>
<dbReference type="InterPro" id="IPR012677">
    <property type="entry name" value="Nucleotide-bd_a/b_plait_sf"/>
</dbReference>
<dbReference type="GO" id="GO:0000472">
    <property type="term" value="P:endonucleolytic cleavage to generate mature 5'-end of SSU-rRNA from (SSU-rRNA, 5.8S rRNA, LSU-rRNA)"/>
    <property type="evidence" value="ECO:0007669"/>
    <property type="project" value="TreeGrafter"/>
</dbReference>
<reference evidence="6" key="1">
    <citation type="submission" date="2020-02" db="EMBL/GenBank/DDBJ databases">
        <title>Relaxed selection underlies rapid genomic changes in the transitions from sociality to social parasitism in ants.</title>
        <authorList>
            <person name="Bi X."/>
        </authorList>
    </citation>
    <scope>NUCLEOTIDE SEQUENCE</scope>
    <source>
        <strain evidence="6">BGI-DK2014c</strain>
        <tissue evidence="6">Whole body</tissue>
    </source>
</reference>
<dbReference type="InterPro" id="IPR034353">
    <property type="entry name" value="ABT1/ESF2_RRM"/>
</dbReference>